<sequence>MPFTPDYVTVYKRIGKDMQVIRRNLNQENNKKALGIEKSKRLQNLQDHLTLQTAVSSRLTDKDNNNNDVILKDSIKRRKRTSSSHCHWLCSFCRPTSRLQRYKHIPNILRKSYQLAAGKALKEDSPRR</sequence>
<dbReference type="RefSeq" id="XP_013395513.1">
    <property type="nucleotide sequence ID" value="XM_013540059.2"/>
</dbReference>
<dbReference type="Proteomes" id="UP000085678">
    <property type="component" value="Unplaced"/>
</dbReference>
<evidence type="ECO:0000313" key="2">
    <source>
        <dbReference type="RefSeq" id="XP_013395513.1"/>
    </source>
</evidence>
<proteinExistence type="predicted"/>
<evidence type="ECO:0000313" key="1">
    <source>
        <dbReference type="Proteomes" id="UP000085678"/>
    </source>
</evidence>
<gene>
    <name evidence="2" type="primary">LOC106162697</name>
</gene>
<accession>A0A1S3IBG7</accession>
<keyword evidence="1" id="KW-1185">Reference proteome</keyword>
<name>A0A1S3IBG7_LINAN</name>
<organism evidence="1 2">
    <name type="scientific">Lingula anatina</name>
    <name type="common">Brachiopod</name>
    <name type="synonym">Lingula unguis</name>
    <dbReference type="NCBI Taxonomy" id="7574"/>
    <lineage>
        <taxon>Eukaryota</taxon>
        <taxon>Metazoa</taxon>
        <taxon>Spiralia</taxon>
        <taxon>Lophotrochozoa</taxon>
        <taxon>Brachiopoda</taxon>
        <taxon>Linguliformea</taxon>
        <taxon>Lingulata</taxon>
        <taxon>Lingulida</taxon>
        <taxon>Linguloidea</taxon>
        <taxon>Lingulidae</taxon>
        <taxon>Lingula</taxon>
    </lineage>
</organism>
<reference evidence="2" key="1">
    <citation type="submission" date="2025-08" db="UniProtKB">
        <authorList>
            <consortium name="RefSeq"/>
        </authorList>
    </citation>
    <scope>IDENTIFICATION</scope>
    <source>
        <tissue evidence="2">Gonads</tissue>
    </source>
</reference>
<dbReference type="GeneID" id="106162697"/>
<protein>
    <submittedName>
        <fullName evidence="2">Uncharacterized protein LOC106162697 isoform X2</fullName>
    </submittedName>
</protein>
<dbReference type="AlphaFoldDB" id="A0A1S3IBG7"/>